<dbReference type="SUPFAM" id="SSF56349">
    <property type="entry name" value="DNA breaking-rejoining enzymes"/>
    <property type="match status" value="1"/>
</dbReference>
<dbReference type="PROSITE" id="PS51898">
    <property type="entry name" value="TYR_RECOMBINASE"/>
    <property type="match status" value="1"/>
</dbReference>
<dbReference type="InterPro" id="IPR050808">
    <property type="entry name" value="Phage_Integrase"/>
</dbReference>
<evidence type="ECO:0000256" key="2">
    <source>
        <dbReference type="ARBA" id="ARBA00022908"/>
    </source>
</evidence>
<protein>
    <submittedName>
        <fullName evidence="6">Site-specific integrase</fullName>
    </submittedName>
</protein>
<dbReference type="PANTHER" id="PTHR30629:SF2">
    <property type="entry name" value="PROPHAGE INTEGRASE INTS-RELATED"/>
    <property type="match status" value="1"/>
</dbReference>
<comment type="caution">
    <text evidence="6">The sequence shown here is derived from an EMBL/GenBank/DDBJ whole genome shotgun (WGS) entry which is preliminary data.</text>
</comment>
<dbReference type="Pfam" id="PF14657">
    <property type="entry name" value="Arm-DNA-bind_4"/>
    <property type="match status" value="1"/>
</dbReference>
<keyword evidence="7" id="KW-1185">Reference proteome</keyword>
<dbReference type="Pfam" id="PF14659">
    <property type="entry name" value="Phage_int_SAM_3"/>
    <property type="match status" value="1"/>
</dbReference>
<dbReference type="CDD" id="cd01189">
    <property type="entry name" value="INT_ICEBs1_C_like"/>
    <property type="match status" value="1"/>
</dbReference>
<name>A0ABX2N7Y4_9FIRM</name>
<evidence type="ECO:0000256" key="1">
    <source>
        <dbReference type="ARBA" id="ARBA00008857"/>
    </source>
</evidence>
<dbReference type="Gene3D" id="1.10.150.130">
    <property type="match status" value="1"/>
</dbReference>
<gene>
    <name evidence="6" type="ORF">HV819_02045</name>
</gene>
<dbReference type="RefSeq" id="WP_176269406.1">
    <property type="nucleotide sequence ID" value="NZ_JABVBA010000002.1"/>
</dbReference>
<dbReference type="InterPro" id="IPR013762">
    <property type="entry name" value="Integrase-like_cat_sf"/>
</dbReference>
<dbReference type="InterPro" id="IPR011010">
    <property type="entry name" value="DNA_brk_join_enz"/>
</dbReference>
<reference evidence="6 7" key="1">
    <citation type="submission" date="2020-06" db="EMBL/GenBank/DDBJ databases">
        <title>Anaerococcus sp. nov., isolated form swine feces.</title>
        <authorList>
            <person name="Yu S."/>
        </authorList>
    </citation>
    <scope>NUCLEOTIDE SEQUENCE [LARGE SCALE GENOMIC DNA]</scope>
    <source>
        <strain evidence="6 7">AGMB00486</strain>
    </source>
</reference>
<evidence type="ECO:0000256" key="3">
    <source>
        <dbReference type="ARBA" id="ARBA00023125"/>
    </source>
</evidence>
<dbReference type="InterPro" id="IPR002104">
    <property type="entry name" value="Integrase_catalytic"/>
</dbReference>
<accession>A0ABX2N7Y4</accession>
<comment type="similarity">
    <text evidence="1">Belongs to the 'phage' integrase family.</text>
</comment>
<dbReference type="Pfam" id="PF00589">
    <property type="entry name" value="Phage_integrase"/>
    <property type="match status" value="1"/>
</dbReference>
<evidence type="ECO:0000313" key="6">
    <source>
        <dbReference type="EMBL" id="NVF10780.1"/>
    </source>
</evidence>
<dbReference type="InterPro" id="IPR010998">
    <property type="entry name" value="Integrase_recombinase_N"/>
</dbReference>
<dbReference type="Gene3D" id="1.10.443.10">
    <property type="entry name" value="Intergrase catalytic core"/>
    <property type="match status" value="1"/>
</dbReference>
<dbReference type="PANTHER" id="PTHR30629">
    <property type="entry name" value="PROPHAGE INTEGRASE"/>
    <property type="match status" value="1"/>
</dbReference>
<sequence>MKITSYKDKDGQTLYKFNIYLGKDPLTNKEIRTNRQGFTSKKQAQIEYARLKKRGIKSISTHTINDIYKQWLPLYETTVKYTSLTRVKGIFKNHILPYLGNKKIDKITTPTVQKLINQKSKILVDFKLVNMYLNILYKFAINQGYTDFNPCTNIIYPTNNTKPKKEEIEYWTKDELKEFLEKAKIELTTMWYLFFRISTYTGLRKGEILALTWKDIDFKNKTLTVNKNLSKTKESKKAITSPKTKSSYRTISIDKDTLNNLKQWHTEQSETGIVNIKQYIFTTQSGDLINLNSPRKRFEKVIKKYKLRKIKLHSLRHTHASLCFEAGMTIKDVQHRLGHSTTNTTMNIYVHVTKSQEEKSAEKFQKFMLT</sequence>
<dbReference type="InterPro" id="IPR004107">
    <property type="entry name" value="Integrase_SAM-like_N"/>
</dbReference>
<keyword evidence="3" id="KW-0238">DNA-binding</keyword>
<evidence type="ECO:0000259" key="5">
    <source>
        <dbReference type="PROSITE" id="PS51898"/>
    </source>
</evidence>
<evidence type="ECO:0000313" key="7">
    <source>
        <dbReference type="Proteomes" id="UP000540919"/>
    </source>
</evidence>
<organism evidence="6 7">
    <name type="scientific">Anaerococcus faecalis</name>
    <dbReference type="NCBI Taxonomy" id="2742993"/>
    <lineage>
        <taxon>Bacteria</taxon>
        <taxon>Bacillati</taxon>
        <taxon>Bacillota</taxon>
        <taxon>Tissierellia</taxon>
        <taxon>Tissierellales</taxon>
        <taxon>Peptoniphilaceae</taxon>
        <taxon>Anaerococcus</taxon>
    </lineage>
</organism>
<keyword evidence="2" id="KW-0229">DNA integration</keyword>
<proteinExistence type="inferred from homology"/>
<feature type="domain" description="Tyr recombinase" evidence="5">
    <location>
        <begin position="166"/>
        <end position="362"/>
    </location>
</feature>
<dbReference type="EMBL" id="JABVBA010000002">
    <property type="protein sequence ID" value="NVF10780.1"/>
    <property type="molecule type" value="Genomic_DNA"/>
</dbReference>
<dbReference type="Proteomes" id="UP000540919">
    <property type="component" value="Unassembled WGS sequence"/>
</dbReference>
<dbReference type="InterPro" id="IPR028259">
    <property type="entry name" value="AP2-like_int_N"/>
</dbReference>
<keyword evidence="4" id="KW-0233">DNA recombination</keyword>
<evidence type="ECO:0000256" key="4">
    <source>
        <dbReference type="ARBA" id="ARBA00023172"/>
    </source>
</evidence>